<gene>
    <name evidence="1" type="ORF">BDY19DRAFT_920900</name>
</gene>
<protein>
    <submittedName>
        <fullName evidence="1">Uncharacterized protein</fullName>
    </submittedName>
</protein>
<name>A0ACB8UF61_9APHY</name>
<accession>A0ACB8UF61</accession>
<keyword evidence="2" id="KW-1185">Reference proteome</keyword>
<reference evidence="1" key="1">
    <citation type="journal article" date="2021" name="Environ. Microbiol.">
        <title>Gene family expansions and transcriptome signatures uncover fungal adaptations to wood decay.</title>
        <authorList>
            <person name="Hage H."/>
            <person name="Miyauchi S."/>
            <person name="Viragh M."/>
            <person name="Drula E."/>
            <person name="Min B."/>
            <person name="Chaduli D."/>
            <person name="Navarro D."/>
            <person name="Favel A."/>
            <person name="Norest M."/>
            <person name="Lesage-Meessen L."/>
            <person name="Balint B."/>
            <person name="Merenyi Z."/>
            <person name="de Eugenio L."/>
            <person name="Morin E."/>
            <person name="Martinez A.T."/>
            <person name="Baldrian P."/>
            <person name="Stursova M."/>
            <person name="Martinez M.J."/>
            <person name="Novotny C."/>
            <person name="Magnuson J.K."/>
            <person name="Spatafora J.W."/>
            <person name="Maurice S."/>
            <person name="Pangilinan J."/>
            <person name="Andreopoulos W."/>
            <person name="LaButti K."/>
            <person name="Hundley H."/>
            <person name="Na H."/>
            <person name="Kuo A."/>
            <person name="Barry K."/>
            <person name="Lipzen A."/>
            <person name="Henrissat B."/>
            <person name="Riley R."/>
            <person name="Ahrendt S."/>
            <person name="Nagy L.G."/>
            <person name="Grigoriev I.V."/>
            <person name="Martin F."/>
            <person name="Rosso M.N."/>
        </authorList>
    </citation>
    <scope>NUCLEOTIDE SEQUENCE</scope>
    <source>
        <strain evidence="1">CBS 384.51</strain>
    </source>
</reference>
<evidence type="ECO:0000313" key="2">
    <source>
        <dbReference type="Proteomes" id="UP001055072"/>
    </source>
</evidence>
<dbReference type="Proteomes" id="UP001055072">
    <property type="component" value="Unassembled WGS sequence"/>
</dbReference>
<organism evidence="1 2">
    <name type="scientific">Irpex rosettiformis</name>
    <dbReference type="NCBI Taxonomy" id="378272"/>
    <lineage>
        <taxon>Eukaryota</taxon>
        <taxon>Fungi</taxon>
        <taxon>Dikarya</taxon>
        <taxon>Basidiomycota</taxon>
        <taxon>Agaricomycotina</taxon>
        <taxon>Agaricomycetes</taxon>
        <taxon>Polyporales</taxon>
        <taxon>Irpicaceae</taxon>
        <taxon>Irpex</taxon>
    </lineage>
</organism>
<proteinExistence type="predicted"/>
<comment type="caution">
    <text evidence="1">The sequence shown here is derived from an EMBL/GenBank/DDBJ whole genome shotgun (WGS) entry which is preliminary data.</text>
</comment>
<dbReference type="EMBL" id="MU274902">
    <property type="protein sequence ID" value="KAI0092925.1"/>
    <property type="molecule type" value="Genomic_DNA"/>
</dbReference>
<evidence type="ECO:0000313" key="1">
    <source>
        <dbReference type="EMBL" id="KAI0092925.1"/>
    </source>
</evidence>
<sequence length="289" mass="32492">MSRSLSPPWILNYLLDVAATQGGDLIRAPFFTKNKKVQLTKFLTHQVPNENTWVWAQVSDMAYTIPVRLSRTAIEAYTRDPQFGSTPVHQRKTAFITMTKFRPMLSRVPLGPAKQGMSTKAHIVLEVDAFEIIGAFGEDAWGKPVDMEFNQDIKLWVEGMREGGGNGNILKLRRLEEEKVSAQANSEPQGSRSTVLQTTIRQTFRPIQPQTNIKINRDLGTYMVPDVRVSKHPGPRTVPQTDREAKFFLAVPPNSKLLEVLSKAGIVSIDADYLHIDHCIRIFGPKTPD</sequence>